<dbReference type="Proteomes" id="UP000179243">
    <property type="component" value="Unassembled WGS sequence"/>
</dbReference>
<dbReference type="InterPro" id="IPR036388">
    <property type="entry name" value="WH-like_DNA-bd_sf"/>
</dbReference>
<name>A0A1F7FAB9_UNCRA</name>
<dbReference type="InterPro" id="IPR036390">
    <property type="entry name" value="WH_DNA-bd_sf"/>
</dbReference>
<comment type="caution">
    <text evidence="2">The sequence shown here is derived from an EMBL/GenBank/DDBJ whole genome shotgun (WGS) entry which is preliminary data.</text>
</comment>
<reference evidence="2 3" key="1">
    <citation type="journal article" date="2016" name="Nat. Commun.">
        <title>Thousands of microbial genomes shed light on interconnected biogeochemical processes in an aquifer system.</title>
        <authorList>
            <person name="Anantharaman K."/>
            <person name="Brown C.T."/>
            <person name="Hug L.A."/>
            <person name="Sharon I."/>
            <person name="Castelle C.J."/>
            <person name="Probst A.J."/>
            <person name="Thomas B.C."/>
            <person name="Singh A."/>
            <person name="Wilkins M.J."/>
            <person name="Karaoz U."/>
            <person name="Brodie E.L."/>
            <person name="Williams K.H."/>
            <person name="Hubbard S.S."/>
            <person name="Banfield J.F."/>
        </authorList>
    </citation>
    <scope>NUCLEOTIDE SEQUENCE [LARGE SCALE GENOMIC DNA]</scope>
</reference>
<dbReference type="CDD" id="cd00090">
    <property type="entry name" value="HTH_ARSR"/>
    <property type="match status" value="1"/>
</dbReference>
<dbReference type="AlphaFoldDB" id="A0A1F7FAB9"/>
<sequence>MTTPITIVQSAALEKAFSVPARLKIMSTLFVREEIDFSDMAGLLQLTRGNLSVHMKTLEELGYVSVKKAFIDNKPKTTYTITRQGRTHFRSYVTMLETIISPVR</sequence>
<dbReference type="InterPro" id="IPR001845">
    <property type="entry name" value="HTH_ArsR_DNA-bd_dom"/>
</dbReference>
<dbReference type="Pfam" id="PF13601">
    <property type="entry name" value="HTH_34"/>
    <property type="match status" value="1"/>
</dbReference>
<protein>
    <recommendedName>
        <fullName evidence="1">HTH arsR-type domain-containing protein</fullName>
    </recommendedName>
</protein>
<organism evidence="2 3">
    <name type="scientific">Candidatus Raymondbacteria bacterium RIFOXYD12_FULL_49_13</name>
    <dbReference type="NCBI Taxonomy" id="1817890"/>
    <lineage>
        <taxon>Bacteria</taxon>
        <taxon>Raymondiibacteriota</taxon>
    </lineage>
</organism>
<dbReference type="InterPro" id="IPR011991">
    <property type="entry name" value="ArsR-like_HTH"/>
</dbReference>
<evidence type="ECO:0000313" key="3">
    <source>
        <dbReference type="Proteomes" id="UP000179243"/>
    </source>
</evidence>
<dbReference type="PROSITE" id="PS50987">
    <property type="entry name" value="HTH_ARSR_2"/>
    <property type="match status" value="1"/>
</dbReference>
<dbReference type="SUPFAM" id="SSF46785">
    <property type="entry name" value="Winged helix' DNA-binding domain"/>
    <property type="match status" value="1"/>
</dbReference>
<dbReference type="GO" id="GO:0003700">
    <property type="term" value="F:DNA-binding transcription factor activity"/>
    <property type="evidence" value="ECO:0007669"/>
    <property type="project" value="InterPro"/>
</dbReference>
<dbReference type="EMBL" id="MFYX01000089">
    <property type="protein sequence ID" value="OGK03472.1"/>
    <property type="molecule type" value="Genomic_DNA"/>
</dbReference>
<dbReference type="PANTHER" id="PTHR37318:SF1">
    <property type="entry name" value="BSL7504 PROTEIN"/>
    <property type="match status" value="1"/>
</dbReference>
<dbReference type="PANTHER" id="PTHR37318">
    <property type="entry name" value="BSL7504 PROTEIN"/>
    <property type="match status" value="1"/>
</dbReference>
<evidence type="ECO:0000259" key="1">
    <source>
        <dbReference type="PROSITE" id="PS50987"/>
    </source>
</evidence>
<evidence type="ECO:0000313" key="2">
    <source>
        <dbReference type="EMBL" id="OGK03472.1"/>
    </source>
</evidence>
<gene>
    <name evidence="2" type="ORF">A2519_15670</name>
</gene>
<accession>A0A1F7FAB9</accession>
<dbReference type="InterPro" id="IPR027395">
    <property type="entry name" value="WH_DNA-bd_dom"/>
</dbReference>
<dbReference type="Gene3D" id="1.10.10.10">
    <property type="entry name" value="Winged helix-like DNA-binding domain superfamily/Winged helix DNA-binding domain"/>
    <property type="match status" value="1"/>
</dbReference>
<proteinExistence type="predicted"/>
<feature type="domain" description="HTH arsR-type" evidence="1">
    <location>
        <begin position="2"/>
        <end position="104"/>
    </location>
</feature>